<feature type="chain" id="PRO_5016776656" evidence="1">
    <location>
        <begin position="18"/>
        <end position="442"/>
    </location>
</feature>
<gene>
    <name evidence="2" type="ORF">DQQ10_04175</name>
</gene>
<reference evidence="2 3" key="1">
    <citation type="submission" date="2018-06" db="EMBL/GenBank/DDBJ databases">
        <title>Chryseolinea flavus sp. nov., a member of the phylum Bacteroidetes isolated from soil.</title>
        <authorList>
            <person name="Li Y."/>
            <person name="Wang J."/>
        </authorList>
    </citation>
    <scope>NUCLEOTIDE SEQUENCE [LARGE SCALE GENOMIC DNA]</scope>
    <source>
        <strain evidence="2 3">SDU1-6</strain>
    </source>
</reference>
<dbReference type="EMBL" id="QMFY01000001">
    <property type="protein sequence ID" value="RAW03287.1"/>
    <property type="molecule type" value="Genomic_DNA"/>
</dbReference>
<evidence type="ECO:0000313" key="2">
    <source>
        <dbReference type="EMBL" id="RAW03287.1"/>
    </source>
</evidence>
<name>A0A364Y8H5_9BACT</name>
<feature type="signal peptide" evidence="1">
    <location>
        <begin position="1"/>
        <end position="17"/>
    </location>
</feature>
<keyword evidence="1" id="KW-0732">Signal</keyword>
<comment type="caution">
    <text evidence="2">The sequence shown here is derived from an EMBL/GenBank/DDBJ whole genome shotgun (WGS) entry which is preliminary data.</text>
</comment>
<dbReference type="AlphaFoldDB" id="A0A364Y8H5"/>
<evidence type="ECO:0000313" key="3">
    <source>
        <dbReference type="Proteomes" id="UP000251889"/>
    </source>
</evidence>
<proteinExistence type="predicted"/>
<sequence length="442" mass="49693">MKAVVFIFLLAAQQLHAQQLIASLPVKKSALSSNAGMISGDSLFLAYRATISSPTETVWISPSGRVTRHRLAGLEGKSLLAAVPYEDSTFYYYVESSRKSFVVKALTEHRVNFESKVYANETDIPGTLVGSFIDSKQQLNLLCVDRESFYLRLIVIARLDVKGTKSFALTSKALNTRIMKSFIPQQSVTTTYQALAPIKIMQYDHGVYLMIDNENDKNTGNTKTTVTKIDFTSGETETKALFDLPYRNNHTAILDEQIYRLNADGMLRVQSFNSGDVVFEKSLRDIFKTDSLFVRRDKVYTRKEVADRWRGCNFLIVDKNEMGTVNVTLGMHTESSFIVAPAGVPLAAMLSAFAASLVIDQLAEKPGKVFYKTISISTDGIFAVDRAKHSIRQRIDEFESATRTNYQYRGYCMKSNLAYCIYQEKGSDQLKVHKFDTKNSIQ</sequence>
<organism evidence="2 3">
    <name type="scientific">Pseudochryseolinea flava</name>
    <dbReference type="NCBI Taxonomy" id="2059302"/>
    <lineage>
        <taxon>Bacteria</taxon>
        <taxon>Pseudomonadati</taxon>
        <taxon>Bacteroidota</taxon>
        <taxon>Cytophagia</taxon>
        <taxon>Cytophagales</taxon>
        <taxon>Fulvivirgaceae</taxon>
        <taxon>Pseudochryseolinea</taxon>
    </lineage>
</organism>
<accession>A0A364Y8H5</accession>
<dbReference type="Proteomes" id="UP000251889">
    <property type="component" value="Unassembled WGS sequence"/>
</dbReference>
<evidence type="ECO:0000256" key="1">
    <source>
        <dbReference type="SAM" id="SignalP"/>
    </source>
</evidence>
<keyword evidence="3" id="KW-1185">Reference proteome</keyword>
<dbReference type="RefSeq" id="WP_112745502.1">
    <property type="nucleotide sequence ID" value="NZ_QMFY01000001.1"/>
</dbReference>
<protein>
    <submittedName>
        <fullName evidence="2">Uncharacterized protein</fullName>
    </submittedName>
</protein>